<organism evidence="2">
    <name type="scientific">marine sediment metagenome</name>
    <dbReference type="NCBI Taxonomy" id="412755"/>
    <lineage>
        <taxon>unclassified sequences</taxon>
        <taxon>metagenomes</taxon>
        <taxon>ecological metagenomes</taxon>
    </lineage>
</organism>
<evidence type="ECO:0000256" key="1">
    <source>
        <dbReference type="SAM" id="MobiDB-lite"/>
    </source>
</evidence>
<accession>A0A0F9KP88</accession>
<dbReference type="EMBL" id="LAZR01008785">
    <property type="protein sequence ID" value="KKM76586.1"/>
    <property type="molecule type" value="Genomic_DNA"/>
</dbReference>
<name>A0A0F9KP88_9ZZZZ</name>
<gene>
    <name evidence="2" type="ORF">LCGC14_1378670</name>
</gene>
<feature type="region of interest" description="Disordered" evidence="1">
    <location>
        <begin position="42"/>
        <end position="63"/>
    </location>
</feature>
<protein>
    <submittedName>
        <fullName evidence="2">Uncharacterized protein</fullName>
    </submittedName>
</protein>
<feature type="region of interest" description="Disordered" evidence="1">
    <location>
        <begin position="247"/>
        <end position="267"/>
    </location>
</feature>
<proteinExistence type="predicted"/>
<evidence type="ECO:0000313" key="2">
    <source>
        <dbReference type="EMBL" id="KKM76586.1"/>
    </source>
</evidence>
<sequence length="289" mass="30582">MPELSTPVVEPVAPATSVNSIIAKALESVGVQPKDINIPSEPVTPAIISPGTPDGLPLPPVKGQESVVEEPQTPAVKPAEAAPGEPKAPVTVNKAEIEEAISKATGNLQSIMDRKLNLINAQLTNTVGALNQFFAAQEETSITGLPADEQVTRRLDRLEKPAAPKIHIAQPAPEQPGQDPTAQLKEILAATGIAETDKRIDWAPEATTFQAGFTRFMASVKLMLLEDQTTAIQELKKNGTKEIAKLRKKTGVDEVSTSGPAGAGVGDTNKLTAMQKIELGYQQQEAAKQ</sequence>
<comment type="caution">
    <text evidence="2">The sequence shown here is derived from an EMBL/GenBank/DDBJ whole genome shotgun (WGS) entry which is preliminary data.</text>
</comment>
<reference evidence="2" key="1">
    <citation type="journal article" date="2015" name="Nature">
        <title>Complex archaea that bridge the gap between prokaryotes and eukaryotes.</title>
        <authorList>
            <person name="Spang A."/>
            <person name="Saw J.H."/>
            <person name="Jorgensen S.L."/>
            <person name="Zaremba-Niedzwiedzka K."/>
            <person name="Martijn J."/>
            <person name="Lind A.E."/>
            <person name="van Eijk R."/>
            <person name="Schleper C."/>
            <person name="Guy L."/>
            <person name="Ettema T.J."/>
        </authorList>
    </citation>
    <scope>NUCLEOTIDE SEQUENCE</scope>
</reference>
<dbReference type="AlphaFoldDB" id="A0A0F9KP88"/>